<evidence type="ECO:0000256" key="1">
    <source>
        <dbReference type="ARBA" id="ARBA00001947"/>
    </source>
</evidence>
<evidence type="ECO:0000313" key="16">
    <source>
        <dbReference type="Proteomes" id="UP001204851"/>
    </source>
</evidence>
<accession>A0ABT1BLB2</accession>
<keyword evidence="16" id="KW-1185">Reference proteome</keyword>
<comment type="subcellular location">
    <subcellularLocation>
        <location evidence="2">Secreted</location>
    </subcellularLocation>
</comment>
<feature type="signal peptide" evidence="12">
    <location>
        <begin position="1"/>
        <end position="22"/>
    </location>
</feature>
<dbReference type="InterPro" id="IPR050371">
    <property type="entry name" value="Fungal_virulence_M36"/>
</dbReference>
<comment type="caution">
    <text evidence="15">The sequence shown here is derived from an EMBL/GenBank/DDBJ whole genome shotgun (WGS) entry which is preliminary data.</text>
</comment>
<evidence type="ECO:0000256" key="4">
    <source>
        <dbReference type="ARBA" id="ARBA00022525"/>
    </source>
</evidence>
<gene>
    <name evidence="15" type="ORF">M0L44_09350</name>
</gene>
<dbReference type="Pfam" id="PF02128">
    <property type="entry name" value="Peptidase_M36"/>
    <property type="match status" value="1"/>
</dbReference>
<comment type="cofactor">
    <cofactor evidence="1">
        <name>Zn(2+)</name>
        <dbReference type="ChEBI" id="CHEBI:29105"/>
    </cofactor>
</comment>
<sequence>MRHFVLGTIAALWAAGSLAAPAASPLSAQFKSGDLPDFDAALQTRQAAPASLRQTADTQVSRFGFRSQYDSRLGVTFLWAKKDNNTSTLRSSLTGQALREATARHFLARHASALGLSQGAISDARLFDHQDTGTGPVIQRFRQRVGGVEVFNRDISVLMDRNNRLVAIAGYFASQADANSIGAAKYSLSAPQAIVKAFGNLGGKVGGNFTAGATKGAYRTWARPAGQGDLQLEADPRVKPVLYALNGKVVPGYYIELSAATRDGARQLDYGYVVSAEDGSVLFRKNLTTYETATPYTYRMLADKYGVPYDSPLGNGMEPFKKFDYTKSVPRKDVASRLITQSASNKISTQDAWLANGATSTSGNNVKAYLDLASPNGYSPSRGDLMAGTTAANTFDYPLQGDVDPSTTPAKNAAVVNLFYMNNWLHDFWYDHGFDEAAGNAQASNYGRGGVEGDPILAEGQDYSGRNNANMSTPADGGSPRMQMYLFDGLSTGEFQVLDPASLAGKLSFGTAAFGPQGFDLTGTLQLVDDGTAPTTDACTAPINGAALAGKIALIDRGSCSFVSKAKMAQDAGAVGAVIVNNVAGSPIGMAGDDVTVVNIPAMMVTLDDGNAIKASPAPVSVHMQRTQPTHDLDGTIDEGIIAHEFFHYVSNRLVGNGSGLSSNQGKGMGEGWSDFNTMLLQVRQDDTQVKTNPTWNGAYSVGSYVLGDYYFGIRRAPYSTDFAKNPLTFKHIQNGVALPTSAPLAFGQDGVSNAEVHNTGEIWANVLWEAYAGFLQDGRYTFKQARSKVQDYIIAGLKMTPNAPTMLEARDAILSVADATDDADFMIWATAFAKRGMGVGAIGPDRSSTTNVGVTESYVVATPTP</sequence>
<dbReference type="PANTHER" id="PTHR33478">
    <property type="entry name" value="EXTRACELLULAR METALLOPROTEINASE MEP"/>
    <property type="match status" value="1"/>
</dbReference>
<name>A0ABT1BLB2_9BURK</name>
<dbReference type="Pfam" id="PF07504">
    <property type="entry name" value="FTP"/>
    <property type="match status" value="1"/>
</dbReference>
<protein>
    <submittedName>
        <fullName evidence="15">M36 family metallopeptidase</fullName>
    </submittedName>
</protein>
<dbReference type="RefSeq" id="WP_252769439.1">
    <property type="nucleotide sequence ID" value="NZ_JAMXMC010000005.1"/>
</dbReference>
<evidence type="ECO:0000256" key="2">
    <source>
        <dbReference type="ARBA" id="ARBA00004613"/>
    </source>
</evidence>
<dbReference type="Gene3D" id="1.10.390.10">
    <property type="entry name" value="Neutral Protease Domain 2"/>
    <property type="match status" value="1"/>
</dbReference>
<evidence type="ECO:0000256" key="12">
    <source>
        <dbReference type="SAM" id="SignalP"/>
    </source>
</evidence>
<dbReference type="Gene3D" id="3.50.30.30">
    <property type="match status" value="1"/>
</dbReference>
<evidence type="ECO:0000256" key="3">
    <source>
        <dbReference type="ARBA" id="ARBA00006006"/>
    </source>
</evidence>
<feature type="domain" description="PA" evidence="13">
    <location>
        <begin position="525"/>
        <end position="613"/>
    </location>
</feature>
<evidence type="ECO:0000259" key="13">
    <source>
        <dbReference type="Pfam" id="PF02225"/>
    </source>
</evidence>
<dbReference type="InterPro" id="IPR027268">
    <property type="entry name" value="Peptidase_M4/M1_CTD_sf"/>
</dbReference>
<keyword evidence="10" id="KW-0482">Metalloprotease</keyword>
<evidence type="ECO:0000256" key="9">
    <source>
        <dbReference type="ARBA" id="ARBA00022833"/>
    </source>
</evidence>
<evidence type="ECO:0000256" key="10">
    <source>
        <dbReference type="ARBA" id="ARBA00023049"/>
    </source>
</evidence>
<feature type="domain" description="FTP" evidence="14">
    <location>
        <begin position="128"/>
        <end position="170"/>
    </location>
</feature>
<keyword evidence="8" id="KW-0378">Hydrolase</keyword>
<dbReference type="CDD" id="cd04818">
    <property type="entry name" value="PA_subtilisin_1"/>
    <property type="match status" value="1"/>
</dbReference>
<dbReference type="Pfam" id="PF02225">
    <property type="entry name" value="PA"/>
    <property type="match status" value="1"/>
</dbReference>
<dbReference type="SUPFAM" id="SSF55486">
    <property type="entry name" value="Metalloproteases ('zincins'), catalytic domain"/>
    <property type="match status" value="1"/>
</dbReference>
<keyword evidence="6" id="KW-0479">Metal-binding</keyword>
<feature type="chain" id="PRO_5045212994" evidence="12">
    <location>
        <begin position="23"/>
        <end position="866"/>
    </location>
</feature>
<dbReference type="Proteomes" id="UP001204851">
    <property type="component" value="Unassembled WGS sequence"/>
</dbReference>
<dbReference type="InterPro" id="IPR003137">
    <property type="entry name" value="PA_domain"/>
</dbReference>
<evidence type="ECO:0000256" key="11">
    <source>
        <dbReference type="ARBA" id="ARBA00023145"/>
    </source>
</evidence>
<evidence type="ECO:0000259" key="14">
    <source>
        <dbReference type="Pfam" id="PF07504"/>
    </source>
</evidence>
<evidence type="ECO:0000256" key="6">
    <source>
        <dbReference type="ARBA" id="ARBA00022723"/>
    </source>
</evidence>
<evidence type="ECO:0000256" key="7">
    <source>
        <dbReference type="ARBA" id="ARBA00022729"/>
    </source>
</evidence>
<keyword evidence="7 12" id="KW-0732">Signal</keyword>
<dbReference type="InterPro" id="IPR046450">
    <property type="entry name" value="PA_dom_sf"/>
</dbReference>
<evidence type="ECO:0000313" key="15">
    <source>
        <dbReference type="EMBL" id="MCO5976913.1"/>
    </source>
</evidence>
<reference evidence="15 16" key="1">
    <citation type="submission" date="2022-06" db="EMBL/GenBank/DDBJ databases">
        <title>Ideonella sp. NS12-5 Genome sequencing and assembly.</title>
        <authorList>
            <person name="Jung Y."/>
        </authorList>
    </citation>
    <scope>NUCLEOTIDE SEQUENCE [LARGE SCALE GENOMIC DNA]</scope>
    <source>
        <strain evidence="15 16">NS12-5</strain>
    </source>
</reference>
<dbReference type="Gene3D" id="3.10.170.10">
    <property type="match status" value="1"/>
</dbReference>
<keyword evidence="11" id="KW-0865">Zymogen</keyword>
<keyword evidence="4" id="KW-0964">Secreted</keyword>
<comment type="similarity">
    <text evidence="3">Belongs to the peptidase M36 family.</text>
</comment>
<proteinExistence type="inferred from homology"/>
<keyword evidence="5" id="KW-0645">Protease</keyword>
<keyword evidence="9" id="KW-0862">Zinc</keyword>
<dbReference type="SUPFAM" id="SSF52025">
    <property type="entry name" value="PA domain"/>
    <property type="match status" value="1"/>
</dbReference>
<dbReference type="EMBL" id="JAMXMC010000005">
    <property type="protein sequence ID" value="MCO5976913.1"/>
    <property type="molecule type" value="Genomic_DNA"/>
</dbReference>
<evidence type="ECO:0000256" key="8">
    <source>
        <dbReference type="ARBA" id="ARBA00022801"/>
    </source>
</evidence>
<dbReference type="InterPro" id="IPR001842">
    <property type="entry name" value="Peptidase_M36"/>
</dbReference>
<dbReference type="InterPro" id="IPR011096">
    <property type="entry name" value="FTP_domain"/>
</dbReference>
<organism evidence="15 16">
    <name type="scientific">Ideonella oryzae</name>
    <dbReference type="NCBI Taxonomy" id="2937441"/>
    <lineage>
        <taxon>Bacteria</taxon>
        <taxon>Pseudomonadati</taxon>
        <taxon>Pseudomonadota</taxon>
        <taxon>Betaproteobacteria</taxon>
        <taxon>Burkholderiales</taxon>
        <taxon>Sphaerotilaceae</taxon>
        <taxon>Ideonella</taxon>
    </lineage>
</organism>
<evidence type="ECO:0000256" key="5">
    <source>
        <dbReference type="ARBA" id="ARBA00022670"/>
    </source>
</evidence>
<dbReference type="PANTHER" id="PTHR33478:SF1">
    <property type="entry name" value="EXTRACELLULAR METALLOPROTEINASE MEP"/>
    <property type="match status" value="1"/>
</dbReference>